<feature type="non-terminal residue" evidence="5">
    <location>
        <position position="257"/>
    </location>
</feature>
<evidence type="ECO:0000256" key="2">
    <source>
        <dbReference type="ARBA" id="ARBA00022576"/>
    </source>
</evidence>
<keyword evidence="3" id="KW-0808">Transferase</keyword>
<dbReference type="GO" id="GO:0030170">
    <property type="term" value="F:pyridoxal phosphate binding"/>
    <property type="evidence" value="ECO:0007669"/>
    <property type="project" value="InterPro"/>
</dbReference>
<dbReference type="InterPro" id="IPR015421">
    <property type="entry name" value="PyrdxlP-dep_Trfase_major"/>
</dbReference>
<dbReference type="InterPro" id="IPR050103">
    <property type="entry name" value="Class-III_PLP-dep_AT"/>
</dbReference>
<evidence type="ECO:0000256" key="1">
    <source>
        <dbReference type="ARBA" id="ARBA00001933"/>
    </source>
</evidence>
<organism evidence="5">
    <name type="scientific">marine sediment metagenome</name>
    <dbReference type="NCBI Taxonomy" id="412755"/>
    <lineage>
        <taxon>unclassified sequences</taxon>
        <taxon>metagenomes</taxon>
        <taxon>ecological metagenomes</taxon>
    </lineage>
</organism>
<comment type="caution">
    <text evidence="5">The sequence shown here is derived from an EMBL/GenBank/DDBJ whole genome shotgun (WGS) entry which is preliminary data.</text>
</comment>
<protein>
    <recommendedName>
        <fullName evidence="6">Aspartate aminotransferase family protein</fullName>
    </recommendedName>
</protein>
<dbReference type="Gene3D" id="3.40.640.10">
    <property type="entry name" value="Type I PLP-dependent aspartate aminotransferase-like (Major domain)"/>
    <property type="match status" value="1"/>
</dbReference>
<evidence type="ECO:0008006" key="6">
    <source>
        <dbReference type="Google" id="ProtNLM"/>
    </source>
</evidence>
<dbReference type="InterPro" id="IPR015422">
    <property type="entry name" value="PyrdxlP-dep_Trfase_small"/>
</dbReference>
<dbReference type="Gene3D" id="3.90.1150.10">
    <property type="entry name" value="Aspartate Aminotransferase, domain 1"/>
    <property type="match status" value="1"/>
</dbReference>
<reference evidence="5" key="1">
    <citation type="journal article" date="2014" name="Front. Microbiol.">
        <title>High frequency of phylogenetically diverse reductive dehalogenase-homologous genes in deep subseafloor sedimentary metagenomes.</title>
        <authorList>
            <person name="Kawai M."/>
            <person name="Futagami T."/>
            <person name="Toyoda A."/>
            <person name="Takaki Y."/>
            <person name="Nishi S."/>
            <person name="Hori S."/>
            <person name="Arai W."/>
            <person name="Tsubouchi T."/>
            <person name="Morono Y."/>
            <person name="Uchiyama I."/>
            <person name="Ito T."/>
            <person name="Fujiyama A."/>
            <person name="Inagaki F."/>
            <person name="Takami H."/>
        </authorList>
    </citation>
    <scope>NUCLEOTIDE SEQUENCE</scope>
    <source>
        <strain evidence="5">Expedition CK06-06</strain>
    </source>
</reference>
<dbReference type="Pfam" id="PF00202">
    <property type="entry name" value="Aminotran_3"/>
    <property type="match status" value="1"/>
</dbReference>
<proteinExistence type="predicted"/>
<dbReference type="InterPro" id="IPR005814">
    <property type="entry name" value="Aminotrans_3"/>
</dbReference>
<sequence>MFEQILQTHSFEPILLEKAKGTWVWDVDGKKYLDCVSGTWCTNLGHNHPKIIQAMKDQMDKLIHRSMWFLTPVTIEAAEKVLRFVPKNYDAVTFLQSGSEVVEYAISFSQKVTKRRKILSLKDSYLGAFGLAKQSSYHSGVASKLKIPYPICSTLNCSCLDEHNELIEHISKKYVDELACFVLEPIMVSGGILKPCKAFVEKLCKELQSAGVLVVSNEVTCGFGRTGKSFGFEHFDIRPDIVAIGKAMGNGYPVSAI</sequence>
<keyword evidence="4" id="KW-0663">Pyridoxal phosphate</keyword>
<dbReference type="PANTHER" id="PTHR11986">
    <property type="entry name" value="AMINOTRANSFERASE CLASS III"/>
    <property type="match status" value="1"/>
</dbReference>
<dbReference type="EMBL" id="BART01021010">
    <property type="protein sequence ID" value="GAG95009.1"/>
    <property type="molecule type" value="Genomic_DNA"/>
</dbReference>
<keyword evidence="2" id="KW-0032">Aminotransferase</keyword>
<dbReference type="GO" id="GO:0042802">
    <property type="term" value="F:identical protein binding"/>
    <property type="evidence" value="ECO:0007669"/>
    <property type="project" value="TreeGrafter"/>
</dbReference>
<comment type="cofactor">
    <cofactor evidence="1">
        <name>pyridoxal 5'-phosphate</name>
        <dbReference type="ChEBI" id="CHEBI:597326"/>
    </cofactor>
</comment>
<dbReference type="InterPro" id="IPR015424">
    <property type="entry name" value="PyrdxlP-dep_Trfase"/>
</dbReference>
<evidence type="ECO:0000256" key="4">
    <source>
        <dbReference type="ARBA" id="ARBA00022898"/>
    </source>
</evidence>
<dbReference type="GO" id="GO:0008483">
    <property type="term" value="F:transaminase activity"/>
    <property type="evidence" value="ECO:0007669"/>
    <property type="project" value="UniProtKB-KW"/>
</dbReference>
<dbReference type="AlphaFoldDB" id="X1BGG9"/>
<evidence type="ECO:0000313" key="5">
    <source>
        <dbReference type="EMBL" id="GAG95009.1"/>
    </source>
</evidence>
<gene>
    <name evidence="5" type="ORF">S01H4_38883</name>
</gene>
<dbReference type="SUPFAM" id="SSF53383">
    <property type="entry name" value="PLP-dependent transferases"/>
    <property type="match status" value="1"/>
</dbReference>
<dbReference type="PANTHER" id="PTHR11986:SF79">
    <property type="entry name" value="ACETYLORNITHINE AMINOTRANSFERASE, MITOCHONDRIAL"/>
    <property type="match status" value="1"/>
</dbReference>
<accession>X1BGG9</accession>
<evidence type="ECO:0000256" key="3">
    <source>
        <dbReference type="ARBA" id="ARBA00022679"/>
    </source>
</evidence>
<name>X1BGG9_9ZZZZ</name>